<dbReference type="Proteomes" id="UP000507470">
    <property type="component" value="Unassembled WGS sequence"/>
</dbReference>
<dbReference type="Pfam" id="PF00083">
    <property type="entry name" value="Sugar_tr"/>
    <property type="match status" value="1"/>
</dbReference>
<dbReference type="CDD" id="cd17317">
    <property type="entry name" value="MFS_SLC22"/>
    <property type="match status" value="1"/>
</dbReference>
<feature type="transmembrane region" description="Helical" evidence="6">
    <location>
        <begin position="21"/>
        <end position="43"/>
    </location>
</feature>
<dbReference type="GO" id="GO:0016020">
    <property type="term" value="C:membrane"/>
    <property type="evidence" value="ECO:0007669"/>
    <property type="project" value="UniProtKB-SubCell"/>
</dbReference>
<gene>
    <name evidence="8" type="ORF">MCOR_42239</name>
</gene>
<feature type="domain" description="Major facilitator superfamily (MFS) profile" evidence="7">
    <location>
        <begin position="88"/>
        <end position="512"/>
    </location>
</feature>
<evidence type="ECO:0000256" key="3">
    <source>
        <dbReference type="ARBA" id="ARBA00022989"/>
    </source>
</evidence>
<evidence type="ECO:0000259" key="7">
    <source>
        <dbReference type="PROSITE" id="PS50850"/>
    </source>
</evidence>
<feature type="region of interest" description="Disordered" evidence="5">
    <location>
        <begin position="516"/>
        <end position="552"/>
    </location>
</feature>
<dbReference type="AlphaFoldDB" id="A0A6J8DJS9"/>
<dbReference type="InterPro" id="IPR036259">
    <property type="entry name" value="MFS_trans_sf"/>
</dbReference>
<evidence type="ECO:0000313" key="9">
    <source>
        <dbReference type="Proteomes" id="UP000507470"/>
    </source>
</evidence>
<feature type="transmembrane region" description="Helical" evidence="6">
    <location>
        <begin position="172"/>
        <end position="190"/>
    </location>
</feature>
<comment type="subcellular location">
    <subcellularLocation>
        <location evidence="1">Membrane</location>
        <topology evidence="1">Multi-pass membrane protein</topology>
    </subcellularLocation>
</comment>
<dbReference type="GO" id="GO:0022857">
    <property type="term" value="F:transmembrane transporter activity"/>
    <property type="evidence" value="ECO:0007669"/>
    <property type="project" value="InterPro"/>
</dbReference>
<dbReference type="SUPFAM" id="SSF103473">
    <property type="entry name" value="MFS general substrate transporter"/>
    <property type="match status" value="1"/>
</dbReference>
<feature type="transmembrane region" description="Helical" evidence="6">
    <location>
        <begin position="147"/>
        <end position="165"/>
    </location>
</feature>
<dbReference type="InterPro" id="IPR020846">
    <property type="entry name" value="MFS_dom"/>
</dbReference>
<feature type="transmembrane region" description="Helical" evidence="6">
    <location>
        <begin position="485"/>
        <end position="507"/>
    </location>
</feature>
<dbReference type="EMBL" id="CACVKT020007611">
    <property type="protein sequence ID" value="CAC5408893.1"/>
    <property type="molecule type" value="Genomic_DNA"/>
</dbReference>
<keyword evidence="4 6" id="KW-0472">Membrane</keyword>
<dbReference type="InterPro" id="IPR005828">
    <property type="entry name" value="MFS_sugar_transport-like"/>
</dbReference>
<name>A0A6J8DJS9_MYTCO</name>
<evidence type="ECO:0000256" key="6">
    <source>
        <dbReference type="SAM" id="Phobius"/>
    </source>
</evidence>
<keyword evidence="3 6" id="KW-1133">Transmembrane helix</keyword>
<keyword evidence="2 6" id="KW-0812">Transmembrane</keyword>
<feature type="transmembrane region" description="Helical" evidence="6">
    <location>
        <begin position="338"/>
        <end position="361"/>
    </location>
</feature>
<dbReference type="OrthoDB" id="5141738at2759"/>
<evidence type="ECO:0000256" key="1">
    <source>
        <dbReference type="ARBA" id="ARBA00004141"/>
    </source>
</evidence>
<feature type="transmembrane region" description="Helical" evidence="6">
    <location>
        <begin position="429"/>
        <end position="447"/>
    </location>
</feature>
<feature type="transmembrane region" description="Helical" evidence="6">
    <location>
        <begin position="196"/>
        <end position="216"/>
    </location>
</feature>
<sequence>MHFDDLLKILGELGRYQQIRLFYIYLVAIVCAFHAMNMVFVSAKPDYKCHVPRVNVSDPIFGNTTEKDFQDFLQSAGKCEIYDAKKISKLILSGKYTLNEMKAKNVTVPKNKCTDWDYSREVYGPTIVTQFDLVCDKDWLRSTSKTLYFFGRLVGAVVFGQLSDIVGRKPTFFACLLMLLIVGCVASAAPNFYVFIPFYILQGAAQTGLFLVIFIMGTELVGPSYRMFAGFVIHAFYAIGYMTLAGLAYGIGNWRYIELVITIPVVLFVPYIWLLPESVRWLLSKQKEEQAKNIIRKVAETNHVQITEEILEDLTKLDEKIETETKGRKYTIIDLCRPGMICLSLNVWFNWLVNAMLYYGLSLGTGNLGGDPYINFCIAGAVEIPACIMCILILNPLGRRRPLCVIMVIGGAACIATGFIELIPLKITLAMIGKFCITSSYTIIYLMAAEVFPTVVRNIGIGVSSMCARIGGMLAPQILELNRFWGPLPLIVFGGLAIFSGALALLLPETSGKPLPQTLEDAMGPEKRKATDKGIKMKVCSKETERNQKIDN</sequence>
<dbReference type="PROSITE" id="PS50850">
    <property type="entry name" value="MFS"/>
    <property type="match status" value="1"/>
</dbReference>
<proteinExistence type="predicted"/>
<feature type="transmembrane region" description="Helical" evidence="6">
    <location>
        <begin position="228"/>
        <end position="250"/>
    </location>
</feature>
<reference evidence="8 9" key="1">
    <citation type="submission" date="2020-06" db="EMBL/GenBank/DDBJ databases">
        <authorList>
            <person name="Li R."/>
            <person name="Bekaert M."/>
        </authorList>
    </citation>
    <scope>NUCLEOTIDE SEQUENCE [LARGE SCALE GENOMIC DNA]</scope>
    <source>
        <strain evidence="9">wild</strain>
    </source>
</reference>
<feature type="transmembrane region" description="Helical" evidence="6">
    <location>
        <begin position="256"/>
        <end position="275"/>
    </location>
</feature>
<dbReference type="Gene3D" id="1.20.1250.20">
    <property type="entry name" value="MFS general substrate transporter like domains"/>
    <property type="match status" value="1"/>
</dbReference>
<accession>A0A6J8DJS9</accession>
<feature type="compositionally biased region" description="Basic and acidic residues" evidence="5">
    <location>
        <begin position="524"/>
        <end position="552"/>
    </location>
</feature>
<evidence type="ECO:0000256" key="2">
    <source>
        <dbReference type="ARBA" id="ARBA00022692"/>
    </source>
</evidence>
<evidence type="ECO:0000256" key="5">
    <source>
        <dbReference type="SAM" id="MobiDB-lite"/>
    </source>
</evidence>
<evidence type="ECO:0000313" key="8">
    <source>
        <dbReference type="EMBL" id="CAC5408893.1"/>
    </source>
</evidence>
<organism evidence="8 9">
    <name type="scientific">Mytilus coruscus</name>
    <name type="common">Sea mussel</name>
    <dbReference type="NCBI Taxonomy" id="42192"/>
    <lineage>
        <taxon>Eukaryota</taxon>
        <taxon>Metazoa</taxon>
        <taxon>Spiralia</taxon>
        <taxon>Lophotrochozoa</taxon>
        <taxon>Mollusca</taxon>
        <taxon>Bivalvia</taxon>
        <taxon>Autobranchia</taxon>
        <taxon>Pteriomorphia</taxon>
        <taxon>Mytilida</taxon>
        <taxon>Mytiloidea</taxon>
        <taxon>Mytilidae</taxon>
        <taxon>Mytilinae</taxon>
        <taxon>Mytilus</taxon>
    </lineage>
</organism>
<protein>
    <submittedName>
        <fullName evidence="8">SLC22A4_5</fullName>
    </submittedName>
</protein>
<dbReference type="PANTHER" id="PTHR24064">
    <property type="entry name" value="SOLUTE CARRIER FAMILY 22 MEMBER"/>
    <property type="match status" value="1"/>
</dbReference>
<feature type="transmembrane region" description="Helical" evidence="6">
    <location>
        <begin position="373"/>
        <end position="394"/>
    </location>
</feature>
<evidence type="ECO:0000256" key="4">
    <source>
        <dbReference type="ARBA" id="ARBA00023136"/>
    </source>
</evidence>
<feature type="transmembrane region" description="Helical" evidence="6">
    <location>
        <begin position="403"/>
        <end position="423"/>
    </location>
</feature>
<keyword evidence="9" id="KW-1185">Reference proteome</keyword>